<accession>A0A0D0D6K7</accession>
<dbReference type="Proteomes" id="UP000054538">
    <property type="component" value="Unassembled WGS sequence"/>
</dbReference>
<dbReference type="HOGENOM" id="CLU_1855917_0_0_1"/>
<dbReference type="OrthoDB" id="2686689at2759"/>
<dbReference type="AlphaFoldDB" id="A0A0D0D6K7"/>
<keyword evidence="2" id="KW-1185">Reference proteome</keyword>
<evidence type="ECO:0000313" key="2">
    <source>
        <dbReference type="Proteomes" id="UP000054538"/>
    </source>
</evidence>
<name>A0A0D0D6K7_9AGAM</name>
<reference evidence="1 2" key="1">
    <citation type="submission" date="2014-04" db="EMBL/GenBank/DDBJ databases">
        <authorList>
            <consortium name="DOE Joint Genome Institute"/>
            <person name="Kuo A."/>
            <person name="Kohler A."/>
            <person name="Jargeat P."/>
            <person name="Nagy L.G."/>
            <person name="Floudas D."/>
            <person name="Copeland A."/>
            <person name="Barry K.W."/>
            <person name="Cichocki N."/>
            <person name="Veneault-Fourrey C."/>
            <person name="LaButti K."/>
            <person name="Lindquist E.A."/>
            <person name="Lipzen A."/>
            <person name="Lundell T."/>
            <person name="Morin E."/>
            <person name="Murat C."/>
            <person name="Sun H."/>
            <person name="Tunlid A."/>
            <person name="Henrissat B."/>
            <person name="Grigoriev I.V."/>
            <person name="Hibbett D.S."/>
            <person name="Martin F."/>
            <person name="Nordberg H.P."/>
            <person name="Cantor M.N."/>
            <person name="Hua S.X."/>
        </authorList>
    </citation>
    <scope>NUCLEOTIDE SEQUENCE [LARGE SCALE GENOMIC DNA]</scope>
    <source>
        <strain evidence="1 2">Ve08.2h10</strain>
    </source>
</reference>
<protein>
    <submittedName>
        <fullName evidence="1">Uncharacterized protein</fullName>
    </submittedName>
</protein>
<evidence type="ECO:0000313" key="1">
    <source>
        <dbReference type="EMBL" id="KIK75799.1"/>
    </source>
</evidence>
<sequence length="138" mass="15123">MDHAALIQPPLFPLLPDRNEAPWLASVQRAHEMLKNTYNHAVYVLLTDGAEPTRIAFHIYQIKSGALPLLMDLAPVAEGLVSGDVACDELLVEWLEDAAKLLGSAVSVLESVATNLNNWCVDSSFQIQGLCVSIDIWK</sequence>
<organism evidence="1 2">
    <name type="scientific">Paxillus rubicundulus Ve08.2h10</name>
    <dbReference type="NCBI Taxonomy" id="930991"/>
    <lineage>
        <taxon>Eukaryota</taxon>
        <taxon>Fungi</taxon>
        <taxon>Dikarya</taxon>
        <taxon>Basidiomycota</taxon>
        <taxon>Agaricomycotina</taxon>
        <taxon>Agaricomycetes</taxon>
        <taxon>Agaricomycetidae</taxon>
        <taxon>Boletales</taxon>
        <taxon>Paxilineae</taxon>
        <taxon>Paxillaceae</taxon>
        <taxon>Paxillus</taxon>
    </lineage>
</organism>
<proteinExistence type="predicted"/>
<dbReference type="EMBL" id="KN827859">
    <property type="protein sequence ID" value="KIK75799.1"/>
    <property type="molecule type" value="Genomic_DNA"/>
</dbReference>
<dbReference type="InParanoid" id="A0A0D0D6K7"/>
<gene>
    <name evidence="1" type="ORF">PAXRUDRAFT_171693</name>
</gene>
<reference evidence="2" key="2">
    <citation type="submission" date="2015-01" db="EMBL/GenBank/DDBJ databases">
        <title>Evolutionary Origins and Diversification of the Mycorrhizal Mutualists.</title>
        <authorList>
            <consortium name="DOE Joint Genome Institute"/>
            <consortium name="Mycorrhizal Genomics Consortium"/>
            <person name="Kohler A."/>
            <person name="Kuo A."/>
            <person name="Nagy L.G."/>
            <person name="Floudas D."/>
            <person name="Copeland A."/>
            <person name="Barry K.W."/>
            <person name="Cichocki N."/>
            <person name="Veneault-Fourrey C."/>
            <person name="LaButti K."/>
            <person name="Lindquist E.A."/>
            <person name="Lipzen A."/>
            <person name="Lundell T."/>
            <person name="Morin E."/>
            <person name="Murat C."/>
            <person name="Riley R."/>
            <person name="Ohm R."/>
            <person name="Sun H."/>
            <person name="Tunlid A."/>
            <person name="Henrissat B."/>
            <person name="Grigoriev I.V."/>
            <person name="Hibbett D.S."/>
            <person name="Martin F."/>
        </authorList>
    </citation>
    <scope>NUCLEOTIDE SEQUENCE [LARGE SCALE GENOMIC DNA]</scope>
    <source>
        <strain evidence="2">Ve08.2h10</strain>
    </source>
</reference>